<dbReference type="EMBL" id="JACOOX010000001">
    <property type="protein sequence ID" value="MBC5661639.1"/>
    <property type="molecule type" value="Genomic_DNA"/>
</dbReference>
<evidence type="ECO:0000256" key="1">
    <source>
        <dbReference type="SAM" id="SignalP"/>
    </source>
</evidence>
<evidence type="ECO:0000313" key="3">
    <source>
        <dbReference type="Proteomes" id="UP000615234"/>
    </source>
</evidence>
<dbReference type="RefSeq" id="WP_186847273.1">
    <property type="nucleotide sequence ID" value="NZ_JACOOX010000001.1"/>
</dbReference>
<sequence>MKKFLSISILTILGLTVLSGCQLAKKENTPSAVTKHLVGIYCTATPLDDQEEPISCTYDQKTDTFKPDNPDISGCYLAAIKVDVSEEEGDFYYSFCSDMMAEPSINISGSDGTSTTSYESSSHTLIGQSNYIYPPDGTTEASLSLSGTLYVDPDKTDYSTDSDLYYIYLNLIYQKENGDLFITPGSPVSIMNEGESTTQTFSESYTESGIDSNATTTNTISLTVRSISDPVDSYTFYGMSDDNTILWSDTQKAATLTNEPISLKGASYLLIKEVSTKGIVSYDVLTHTDDDAETTDPDYRNRYIATDSFYYQPSEIHIVK</sequence>
<dbReference type="AlphaFoldDB" id="A0A8I0AM96"/>
<comment type="caution">
    <text evidence="2">The sequence shown here is derived from an EMBL/GenBank/DDBJ whole genome shotgun (WGS) entry which is preliminary data.</text>
</comment>
<gene>
    <name evidence="2" type="ORF">H8S09_01820</name>
</gene>
<keyword evidence="3" id="KW-1185">Reference proteome</keyword>
<reference evidence="2 3" key="1">
    <citation type="submission" date="2020-08" db="EMBL/GenBank/DDBJ databases">
        <title>Genome public.</title>
        <authorList>
            <person name="Liu C."/>
            <person name="Sun Q."/>
        </authorList>
    </citation>
    <scope>NUCLEOTIDE SEQUENCE [LARGE SCALE GENOMIC DNA]</scope>
    <source>
        <strain evidence="2 3">NSJ-10</strain>
    </source>
</reference>
<proteinExistence type="predicted"/>
<accession>A0A8I0AM96</accession>
<evidence type="ECO:0000313" key="2">
    <source>
        <dbReference type="EMBL" id="MBC5661639.1"/>
    </source>
</evidence>
<feature type="signal peptide" evidence="1">
    <location>
        <begin position="1"/>
        <end position="24"/>
    </location>
</feature>
<name>A0A8I0AM96_9FIRM</name>
<feature type="chain" id="PRO_5039123296" evidence="1">
    <location>
        <begin position="25"/>
        <end position="320"/>
    </location>
</feature>
<keyword evidence="1" id="KW-0732">Signal</keyword>
<protein>
    <submittedName>
        <fullName evidence="2">Uncharacterized protein</fullName>
    </submittedName>
</protein>
<dbReference type="Proteomes" id="UP000615234">
    <property type="component" value="Unassembled WGS sequence"/>
</dbReference>
<dbReference type="PROSITE" id="PS51257">
    <property type="entry name" value="PROKAR_LIPOPROTEIN"/>
    <property type="match status" value="1"/>
</dbReference>
<organism evidence="2 3">
    <name type="scientific">Coprococcus hominis</name>
    <name type="common">ex Liu et al. 2022</name>
    <dbReference type="NCBI Taxonomy" id="2763039"/>
    <lineage>
        <taxon>Bacteria</taxon>
        <taxon>Bacillati</taxon>
        <taxon>Bacillota</taxon>
        <taxon>Clostridia</taxon>
        <taxon>Lachnospirales</taxon>
        <taxon>Lachnospiraceae</taxon>
        <taxon>Coprococcus</taxon>
    </lineage>
</organism>